<protein>
    <submittedName>
        <fullName evidence="1">Uncharacterized protein</fullName>
    </submittedName>
</protein>
<comment type="caution">
    <text evidence="1">The sequence shown here is derived from an EMBL/GenBank/DDBJ whole genome shotgun (WGS) entry which is preliminary data.</text>
</comment>
<dbReference type="EMBL" id="LAZR01058216">
    <property type="protein sequence ID" value="KKK70382.1"/>
    <property type="molecule type" value="Genomic_DNA"/>
</dbReference>
<evidence type="ECO:0000313" key="1">
    <source>
        <dbReference type="EMBL" id="KKK70382.1"/>
    </source>
</evidence>
<accession>A0A0F8XMZ8</accession>
<gene>
    <name evidence="1" type="ORF">LCGC14_2924540</name>
</gene>
<reference evidence="1" key="1">
    <citation type="journal article" date="2015" name="Nature">
        <title>Complex archaea that bridge the gap between prokaryotes and eukaryotes.</title>
        <authorList>
            <person name="Spang A."/>
            <person name="Saw J.H."/>
            <person name="Jorgensen S.L."/>
            <person name="Zaremba-Niedzwiedzka K."/>
            <person name="Martijn J."/>
            <person name="Lind A.E."/>
            <person name="van Eijk R."/>
            <person name="Schleper C."/>
            <person name="Guy L."/>
            <person name="Ettema T.J."/>
        </authorList>
    </citation>
    <scope>NUCLEOTIDE SEQUENCE</scope>
</reference>
<proteinExistence type="predicted"/>
<organism evidence="1">
    <name type="scientific">marine sediment metagenome</name>
    <dbReference type="NCBI Taxonomy" id="412755"/>
    <lineage>
        <taxon>unclassified sequences</taxon>
        <taxon>metagenomes</taxon>
        <taxon>ecological metagenomes</taxon>
    </lineage>
</organism>
<name>A0A0F8XMZ8_9ZZZZ</name>
<sequence>MPVIINRPKSTTIQLHGAIYRQDIERQKRERTVREEIGAHDYHSSSGTLVNRDEDCDVCGKEFDHLLHHKTPQFNAWERQDEPKAEWADQNHEYGAIQDDRSRWTDLSDTAGPQDIVEAYRPAHETWARHGALTPVRIGSTCSIFDRQGLLPAGYPREKKNRTRPSQCSGAYKQWLLTYLRAR</sequence>
<dbReference type="AlphaFoldDB" id="A0A0F8XMZ8"/>